<organism evidence="1 2">
    <name type="scientific">Auriscalpium vulgare</name>
    <dbReference type="NCBI Taxonomy" id="40419"/>
    <lineage>
        <taxon>Eukaryota</taxon>
        <taxon>Fungi</taxon>
        <taxon>Dikarya</taxon>
        <taxon>Basidiomycota</taxon>
        <taxon>Agaricomycotina</taxon>
        <taxon>Agaricomycetes</taxon>
        <taxon>Russulales</taxon>
        <taxon>Auriscalpiaceae</taxon>
        <taxon>Auriscalpium</taxon>
    </lineage>
</organism>
<reference evidence="1" key="2">
    <citation type="journal article" date="2022" name="New Phytol.">
        <title>Evolutionary transition to the ectomycorrhizal habit in the genomes of a hyperdiverse lineage of mushroom-forming fungi.</title>
        <authorList>
            <person name="Looney B."/>
            <person name="Miyauchi S."/>
            <person name="Morin E."/>
            <person name="Drula E."/>
            <person name="Courty P.E."/>
            <person name="Kohler A."/>
            <person name="Kuo A."/>
            <person name="LaButti K."/>
            <person name="Pangilinan J."/>
            <person name="Lipzen A."/>
            <person name="Riley R."/>
            <person name="Andreopoulos W."/>
            <person name="He G."/>
            <person name="Johnson J."/>
            <person name="Nolan M."/>
            <person name="Tritt A."/>
            <person name="Barry K.W."/>
            <person name="Grigoriev I.V."/>
            <person name="Nagy L.G."/>
            <person name="Hibbett D."/>
            <person name="Henrissat B."/>
            <person name="Matheny P.B."/>
            <person name="Labbe J."/>
            <person name="Martin F.M."/>
        </authorList>
    </citation>
    <scope>NUCLEOTIDE SEQUENCE</scope>
    <source>
        <strain evidence="1">FP105234-sp</strain>
    </source>
</reference>
<keyword evidence="2" id="KW-1185">Reference proteome</keyword>
<protein>
    <submittedName>
        <fullName evidence="1">Uncharacterized protein</fullName>
    </submittedName>
</protein>
<sequence>MPCWLLVSFTILLFLVLFLAEQDVQENSWHPFESRVAFDFAYHHFADNQSSVRRINEALDIWTACLLRHGDAAPWRTAKQMYATIDDIQNGDAPWTTVSLKYRGPLPAGTPPKWMTQTYDLCLRDTRVVLQNQLKSPEFRGKDQVNYVPYRQFDEGGKRVYSNFMSGDWAYTQADMIATDPDNHGAMFVPIIAGSDKTTCSVATGHQEYHPVYMSPGVLTNTARRAHGNSVLPVAFLPIPKVSKRHRKKPAYMKFCRQMYHSCLSLVFRPLKPGMSVPEVVECSDGHYRRAIYGLGPYIADYPEQVWLSCVVQGWCPKCNAEPDNLDSDRARRRTRAKTEFLISAFDPGILWDDYGIRSDVAAFQPFTNDFPRADIHQLLSPDLLHQVIKGTFKDHIVTWINSYLEEQHGEARANQIIEDIDRRLASVPAFPGLRRFHDGRDFQQWTGDDSKALMKIYLPAIAGYVPDDMVKCLAAFLDFCYIARRNSINADSLANLNEALDRFHHHRQIFVETGVRDSLSLPRQHSLKHYPRSIPLFGSPNGLCSSITESKHIKAVKEPWRRSSRFEALAQMLITNQRLDKLAALRRSFQAKGMLEGTTSSYTAFVMAGNEPVATVVADADAEDDDDGAVSGPKVTAFVQLSQTRERRYPKYIADLAQHINQPRLPALIRKFLYDQIYPDADVSADNVALDDCPDFTGQVRVYHSAVASFYAPSDMCGAGGMRRERIRSHPNWRKQYARRDTVFIETAADVPGMLGMAIGRVFLLFSFVHEDREYACALVHWLVPVGRGPDGNTGMWVVRPEYEGNGSRSMAVVSLKCVARAAHLIGAFGSAVLPDNFHFSYSLDAFRSFYVNKYADHHAHEFLL</sequence>
<dbReference type="Proteomes" id="UP000814033">
    <property type="component" value="Unassembled WGS sequence"/>
</dbReference>
<comment type="caution">
    <text evidence="1">The sequence shown here is derived from an EMBL/GenBank/DDBJ whole genome shotgun (WGS) entry which is preliminary data.</text>
</comment>
<name>A0ACB8R3J8_9AGAM</name>
<dbReference type="EMBL" id="MU276585">
    <property type="protein sequence ID" value="KAI0038131.1"/>
    <property type="molecule type" value="Genomic_DNA"/>
</dbReference>
<evidence type="ECO:0000313" key="1">
    <source>
        <dbReference type="EMBL" id="KAI0038131.1"/>
    </source>
</evidence>
<proteinExistence type="predicted"/>
<accession>A0ACB8R3J8</accession>
<evidence type="ECO:0000313" key="2">
    <source>
        <dbReference type="Proteomes" id="UP000814033"/>
    </source>
</evidence>
<reference evidence="1" key="1">
    <citation type="submission" date="2021-02" db="EMBL/GenBank/DDBJ databases">
        <authorList>
            <consortium name="DOE Joint Genome Institute"/>
            <person name="Ahrendt S."/>
            <person name="Looney B.P."/>
            <person name="Miyauchi S."/>
            <person name="Morin E."/>
            <person name="Drula E."/>
            <person name="Courty P.E."/>
            <person name="Chicoki N."/>
            <person name="Fauchery L."/>
            <person name="Kohler A."/>
            <person name="Kuo A."/>
            <person name="Labutti K."/>
            <person name="Pangilinan J."/>
            <person name="Lipzen A."/>
            <person name="Riley R."/>
            <person name="Andreopoulos W."/>
            <person name="He G."/>
            <person name="Johnson J."/>
            <person name="Barry K.W."/>
            <person name="Grigoriev I.V."/>
            <person name="Nagy L."/>
            <person name="Hibbett D."/>
            <person name="Henrissat B."/>
            <person name="Matheny P.B."/>
            <person name="Labbe J."/>
            <person name="Martin F."/>
        </authorList>
    </citation>
    <scope>NUCLEOTIDE SEQUENCE</scope>
    <source>
        <strain evidence="1">FP105234-sp</strain>
    </source>
</reference>
<gene>
    <name evidence="1" type="ORF">FA95DRAFT_1665594</name>
</gene>